<dbReference type="PANTHER" id="PTHR10196:SF69">
    <property type="entry name" value="GLYCEROL KINASE"/>
    <property type="match status" value="1"/>
</dbReference>
<comment type="caution">
    <text evidence="4">The sequence shown here is derived from an EMBL/GenBank/DDBJ whole genome shotgun (WGS) entry which is preliminary data.</text>
</comment>
<gene>
    <name evidence="4" type="ORF">XENOCAPTIV_009666</name>
</gene>
<keyword evidence="5" id="KW-1185">Reference proteome</keyword>
<evidence type="ECO:0000256" key="3">
    <source>
        <dbReference type="ARBA" id="ARBA00022777"/>
    </source>
</evidence>
<protein>
    <submittedName>
        <fullName evidence="4">Uncharacterized protein</fullName>
    </submittedName>
</protein>
<keyword evidence="3" id="KW-0418">Kinase</keyword>
<reference evidence="4 5" key="1">
    <citation type="submission" date="2021-06" db="EMBL/GenBank/DDBJ databases">
        <authorList>
            <person name="Palmer J.M."/>
        </authorList>
    </citation>
    <scope>NUCLEOTIDE SEQUENCE [LARGE SCALE GENOMIC DNA]</scope>
    <source>
        <strain evidence="4 5">XC_2019</strain>
        <tissue evidence="4">Muscle</tissue>
    </source>
</reference>
<dbReference type="Gene3D" id="3.30.420.40">
    <property type="match status" value="1"/>
</dbReference>
<evidence type="ECO:0000256" key="2">
    <source>
        <dbReference type="ARBA" id="ARBA00022679"/>
    </source>
</evidence>
<accession>A0ABV0QQY0</accession>
<name>A0ABV0QQY0_9TELE</name>
<keyword evidence="2" id="KW-0808">Transferase</keyword>
<proteinExistence type="inferred from homology"/>
<evidence type="ECO:0000313" key="4">
    <source>
        <dbReference type="EMBL" id="MEQ2198224.1"/>
    </source>
</evidence>
<comment type="similarity">
    <text evidence="1">Belongs to the FGGY kinase family.</text>
</comment>
<dbReference type="SUPFAM" id="SSF53067">
    <property type="entry name" value="Actin-like ATPase domain"/>
    <property type="match status" value="1"/>
</dbReference>
<feature type="non-terminal residue" evidence="4">
    <location>
        <position position="1"/>
    </location>
</feature>
<dbReference type="Proteomes" id="UP001434883">
    <property type="component" value="Unassembled WGS sequence"/>
</dbReference>
<dbReference type="PANTHER" id="PTHR10196">
    <property type="entry name" value="SUGAR KINASE"/>
    <property type="match status" value="1"/>
</dbReference>
<dbReference type="InterPro" id="IPR043129">
    <property type="entry name" value="ATPase_NBD"/>
</dbReference>
<dbReference type="EMBL" id="JAHRIN010018969">
    <property type="protein sequence ID" value="MEQ2198224.1"/>
    <property type="molecule type" value="Genomic_DNA"/>
</dbReference>
<sequence length="192" mass="21164">QLAAEAGTSYGCYFVPAFSGLYAPYWEPSARGSAEIQTSTHAPCDVCQILDAMNQDCCIPLSVLGVDGGMTGNSATHHVRDHSSGCRHGSGGRSGESEFRFARWKKAVQKAMNWETTETSCTSNGMQLRVGNIRLKPLQESHWDHAGCSLSLAENRYREEDERRPLLDPSYPCPHQSGPLRSDRYAACCQEF</sequence>
<evidence type="ECO:0000256" key="1">
    <source>
        <dbReference type="ARBA" id="ARBA00009156"/>
    </source>
</evidence>
<evidence type="ECO:0000313" key="5">
    <source>
        <dbReference type="Proteomes" id="UP001434883"/>
    </source>
</evidence>
<organism evidence="4 5">
    <name type="scientific">Xenoophorus captivus</name>
    <dbReference type="NCBI Taxonomy" id="1517983"/>
    <lineage>
        <taxon>Eukaryota</taxon>
        <taxon>Metazoa</taxon>
        <taxon>Chordata</taxon>
        <taxon>Craniata</taxon>
        <taxon>Vertebrata</taxon>
        <taxon>Euteleostomi</taxon>
        <taxon>Actinopterygii</taxon>
        <taxon>Neopterygii</taxon>
        <taxon>Teleostei</taxon>
        <taxon>Neoteleostei</taxon>
        <taxon>Acanthomorphata</taxon>
        <taxon>Ovalentaria</taxon>
        <taxon>Atherinomorphae</taxon>
        <taxon>Cyprinodontiformes</taxon>
        <taxon>Goodeidae</taxon>
        <taxon>Xenoophorus</taxon>
    </lineage>
</organism>